<feature type="transmembrane region" description="Helical" evidence="2">
    <location>
        <begin position="301"/>
        <end position="324"/>
    </location>
</feature>
<reference evidence="3" key="1">
    <citation type="submission" date="2023-08" db="EMBL/GenBank/DDBJ databases">
        <authorList>
            <person name="Chen Y."/>
            <person name="Shah S."/>
            <person name="Dougan E. K."/>
            <person name="Thang M."/>
            <person name="Chan C."/>
        </authorList>
    </citation>
    <scope>NUCLEOTIDE SEQUENCE</scope>
</reference>
<comment type="caution">
    <text evidence="3">The sequence shown here is derived from an EMBL/GenBank/DDBJ whole genome shotgun (WGS) entry which is preliminary data.</text>
</comment>
<organism evidence="3 4">
    <name type="scientific">Effrenium voratum</name>
    <dbReference type="NCBI Taxonomy" id="2562239"/>
    <lineage>
        <taxon>Eukaryota</taxon>
        <taxon>Sar</taxon>
        <taxon>Alveolata</taxon>
        <taxon>Dinophyceae</taxon>
        <taxon>Suessiales</taxon>
        <taxon>Symbiodiniaceae</taxon>
        <taxon>Effrenium</taxon>
    </lineage>
</organism>
<evidence type="ECO:0000256" key="1">
    <source>
        <dbReference type="SAM" id="MobiDB-lite"/>
    </source>
</evidence>
<dbReference type="AlphaFoldDB" id="A0AA36JPY4"/>
<keyword evidence="4" id="KW-1185">Reference proteome</keyword>
<dbReference type="Proteomes" id="UP001178507">
    <property type="component" value="Unassembled WGS sequence"/>
</dbReference>
<feature type="transmembrane region" description="Helical" evidence="2">
    <location>
        <begin position="270"/>
        <end position="289"/>
    </location>
</feature>
<keyword evidence="2" id="KW-1133">Transmembrane helix</keyword>
<evidence type="ECO:0000256" key="2">
    <source>
        <dbReference type="SAM" id="Phobius"/>
    </source>
</evidence>
<name>A0AA36JPY4_9DINO</name>
<feature type="transmembrane region" description="Helical" evidence="2">
    <location>
        <begin position="20"/>
        <end position="41"/>
    </location>
</feature>
<feature type="transmembrane region" description="Helical" evidence="2">
    <location>
        <begin position="86"/>
        <end position="105"/>
    </location>
</feature>
<evidence type="ECO:0000313" key="4">
    <source>
        <dbReference type="Proteomes" id="UP001178507"/>
    </source>
</evidence>
<feature type="transmembrane region" description="Helical" evidence="2">
    <location>
        <begin position="125"/>
        <end position="146"/>
    </location>
</feature>
<proteinExistence type="predicted"/>
<feature type="region of interest" description="Disordered" evidence="1">
    <location>
        <begin position="375"/>
        <end position="394"/>
    </location>
</feature>
<keyword evidence="2" id="KW-0472">Membrane</keyword>
<accession>A0AA36JPY4</accession>
<gene>
    <name evidence="3" type="ORF">EVOR1521_LOCUS31120</name>
</gene>
<dbReference type="EMBL" id="CAUJNA010003809">
    <property type="protein sequence ID" value="CAJ1410267.1"/>
    <property type="molecule type" value="Genomic_DNA"/>
</dbReference>
<protein>
    <submittedName>
        <fullName evidence="3">Uncharacterized protein</fullName>
    </submittedName>
</protein>
<evidence type="ECO:0000313" key="3">
    <source>
        <dbReference type="EMBL" id="CAJ1410267.1"/>
    </source>
</evidence>
<sequence>MDRTEEVTYVTWHAIAFANAFWASMLLVASSIFGHAAVYVCDQGRQQIIELAHIRTGSMDVEDLLQQLPESISKTIHQTTSPHGTVFQSFMLVAALLMLVSEFPKHEYVQLGLDLQLVGLEACRYLFPVIGIILLVFVPMSHDYILMIERFKQPGYQLTLEDKAVFFANKLQEDMHQAAGTLVFAATPGLEGYAVGRAYVEFFGNSMGEDYISWNDGNAATYMWLALLFGRTIMLLGTHACLWNMVYEMYCEPTARFSRNPYYVYDVEKALIRHLLNYVMLMGMSIWFVNETQFNLLSSLAQTVLLSLAALALVLTACYTLNVLRYLACKERYLNNATLSKQFNKLFTKTEKRMDKYTEELEELHEKWAKCTVKRDVSDEDDSDDDLLCDPGCQ</sequence>
<feature type="compositionally biased region" description="Acidic residues" evidence="1">
    <location>
        <begin position="378"/>
        <end position="388"/>
    </location>
</feature>
<keyword evidence="2" id="KW-0812">Transmembrane</keyword>